<feature type="transmembrane region" description="Helical" evidence="10">
    <location>
        <begin position="36"/>
        <end position="57"/>
    </location>
</feature>
<dbReference type="Pfam" id="PF24357">
    <property type="entry name" value="TMD0_ABC"/>
    <property type="match status" value="1"/>
</dbReference>
<dbReference type="InterPro" id="IPR050173">
    <property type="entry name" value="ABC_transporter_C-like"/>
</dbReference>
<dbReference type="PANTHER" id="PTHR24223:SF443">
    <property type="entry name" value="MULTIDRUG-RESISTANCE LIKE PROTEIN 1, ISOFORM I"/>
    <property type="match status" value="1"/>
</dbReference>
<dbReference type="Gene3D" id="1.20.1560.10">
    <property type="entry name" value="ABC transporter type 1, transmembrane domain"/>
    <property type="match status" value="1"/>
</dbReference>
<evidence type="ECO:0000256" key="10">
    <source>
        <dbReference type="SAM" id="Phobius"/>
    </source>
</evidence>
<evidence type="ECO:0000256" key="2">
    <source>
        <dbReference type="ARBA" id="ARBA00009726"/>
    </source>
</evidence>
<dbReference type="PANTHER" id="PTHR24223">
    <property type="entry name" value="ATP-BINDING CASSETTE SUB-FAMILY C"/>
    <property type="match status" value="1"/>
</dbReference>
<keyword evidence="4 10" id="KW-0812">Transmembrane</keyword>
<evidence type="ECO:0000256" key="9">
    <source>
        <dbReference type="ARBA" id="ARBA00023136"/>
    </source>
</evidence>
<dbReference type="GO" id="GO:0005524">
    <property type="term" value="F:ATP binding"/>
    <property type="evidence" value="ECO:0007669"/>
    <property type="project" value="UniProtKB-KW"/>
</dbReference>
<proteinExistence type="inferred from homology"/>
<evidence type="ECO:0000256" key="5">
    <source>
        <dbReference type="ARBA" id="ARBA00022737"/>
    </source>
</evidence>
<evidence type="ECO:0000313" key="12">
    <source>
        <dbReference type="EMBL" id="JAS25998.1"/>
    </source>
</evidence>
<sequence>NMGSVLDEFCGSKLWDSNLTWNTESPSFTPCFEKTFLIWIPCIVLWLLSPLEIFYLLNSKARDIPWSFFNIPKLLSTTCLILLNAADIVAAITESTQQVVSPVHFWTPAMQMITFVLVLGLTFLNKRQGLRTSGVIFTFWCLLAIAGWPHLITEIHNIAESRTKFQSETYLIYYLLVLVSLVLNIFSDVAPRISPFSKDKIICPEVTASFVSRLTFSWFNHLAWLGNKQPLLSENLWSMRPQDTSINIIRQFNKYWTPAVEKYIRVKGNPEKKKRQISVLWPLIRAFVPATSIGFLYKLFGDLLAFLNPYILRLLIAFISSNDPKWQGYMYAVLLFLVAEGQTLFQTHSTYIMYELGLRIRASLVSVIYRKALRTGSSSRKGTTVGQIVNLMAVDAQVFFELMQFLNLGWGAPITIAISFYLLWQAIGIAALAALLVMLV</sequence>
<keyword evidence="6" id="KW-0547">Nucleotide-binding</keyword>
<name>A0A1B6DK44_9HEMI</name>
<evidence type="ECO:0000256" key="8">
    <source>
        <dbReference type="ARBA" id="ARBA00022989"/>
    </source>
</evidence>
<evidence type="ECO:0000256" key="7">
    <source>
        <dbReference type="ARBA" id="ARBA00022840"/>
    </source>
</evidence>
<feature type="transmembrane region" description="Helical" evidence="10">
    <location>
        <begin position="171"/>
        <end position="190"/>
    </location>
</feature>
<dbReference type="PROSITE" id="PS50929">
    <property type="entry name" value="ABC_TM1F"/>
    <property type="match status" value="1"/>
</dbReference>
<keyword evidence="5" id="KW-0677">Repeat</keyword>
<comment type="similarity">
    <text evidence="2">Belongs to the ABC transporter superfamily. ABCC family. Conjugate transporter (TC 3.A.1.208) subfamily.</text>
</comment>
<gene>
    <name evidence="12" type="ORF">g.22315</name>
</gene>
<keyword evidence="3" id="KW-0813">Transport</keyword>
<dbReference type="InterPro" id="IPR011527">
    <property type="entry name" value="ABC1_TM_dom"/>
</dbReference>
<evidence type="ECO:0000256" key="1">
    <source>
        <dbReference type="ARBA" id="ARBA00004127"/>
    </source>
</evidence>
<feature type="non-terminal residue" evidence="12">
    <location>
        <position position="1"/>
    </location>
</feature>
<feature type="transmembrane region" description="Helical" evidence="10">
    <location>
        <begin position="69"/>
        <end position="93"/>
    </location>
</feature>
<dbReference type="EMBL" id="GEDC01011300">
    <property type="protein sequence ID" value="JAS25998.1"/>
    <property type="molecule type" value="Transcribed_RNA"/>
</dbReference>
<organism evidence="12">
    <name type="scientific">Clastoptera arizonana</name>
    <name type="common">Arizona spittle bug</name>
    <dbReference type="NCBI Taxonomy" id="38151"/>
    <lineage>
        <taxon>Eukaryota</taxon>
        <taxon>Metazoa</taxon>
        <taxon>Ecdysozoa</taxon>
        <taxon>Arthropoda</taxon>
        <taxon>Hexapoda</taxon>
        <taxon>Insecta</taxon>
        <taxon>Pterygota</taxon>
        <taxon>Neoptera</taxon>
        <taxon>Paraneoptera</taxon>
        <taxon>Hemiptera</taxon>
        <taxon>Auchenorrhyncha</taxon>
        <taxon>Cercopoidea</taxon>
        <taxon>Clastopteridae</taxon>
        <taxon>Clastoptera</taxon>
    </lineage>
</organism>
<dbReference type="SUPFAM" id="SSF90123">
    <property type="entry name" value="ABC transporter transmembrane region"/>
    <property type="match status" value="1"/>
</dbReference>
<reference evidence="12" key="1">
    <citation type="submission" date="2015-12" db="EMBL/GenBank/DDBJ databases">
        <title>De novo transcriptome assembly of four potential Pierce s Disease insect vectors from Arizona vineyards.</title>
        <authorList>
            <person name="Tassone E.E."/>
        </authorList>
    </citation>
    <scope>NUCLEOTIDE SEQUENCE</scope>
</reference>
<feature type="transmembrane region" description="Helical" evidence="10">
    <location>
        <begin position="328"/>
        <end position="345"/>
    </location>
</feature>
<feature type="transmembrane region" description="Helical" evidence="10">
    <location>
        <begin position="105"/>
        <end position="125"/>
    </location>
</feature>
<evidence type="ECO:0000256" key="3">
    <source>
        <dbReference type="ARBA" id="ARBA00022448"/>
    </source>
</evidence>
<dbReference type="InterPro" id="IPR036640">
    <property type="entry name" value="ABC1_TM_sf"/>
</dbReference>
<feature type="transmembrane region" description="Helical" evidence="10">
    <location>
        <begin position="132"/>
        <end position="151"/>
    </location>
</feature>
<keyword evidence="9 10" id="KW-0472">Membrane</keyword>
<evidence type="ECO:0000256" key="4">
    <source>
        <dbReference type="ARBA" id="ARBA00022692"/>
    </source>
</evidence>
<evidence type="ECO:0000256" key="6">
    <source>
        <dbReference type="ARBA" id="ARBA00022741"/>
    </source>
</evidence>
<dbReference type="GO" id="GO:0016020">
    <property type="term" value="C:membrane"/>
    <property type="evidence" value="ECO:0007669"/>
    <property type="project" value="InterPro"/>
</dbReference>
<feature type="transmembrane region" description="Helical" evidence="10">
    <location>
        <begin position="416"/>
        <end position="439"/>
    </location>
</feature>
<keyword evidence="7" id="KW-0067">ATP-binding</keyword>
<dbReference type="InterPro" id="IPR056227">
    <property type="entry name" value="TMD0_ABC"/>
</dbReference>
<feature type="non-terminal residue" evidence="12">
    <location>
        <position position="440"/>
    </location>
</feature>
<dbReference type="GO" id="GO:0140359">
    <property type="term" value="F:ABC-type transporter activity"/>
    <property type="evidence" value="ECO:0007669"/>
    <property type="project" value="InterPro"/>
</dbReference>
<feature type="transmembrane region" description="Helical" evidence="10">
    <location>
        <begin position="303"/>
        <end position="321"/>
    </location>
</feature>
<dbReference type="Pfam" id="PF00664">
    <property type="entry name" value="ABC_membrane"/>
    <property type="match status" value="1"/>
</dbReference>
<accession>A0A1B6DK44</accession>
<feature type="domain" description="ABC transmembrane type-1" evidence="11">
    <location>
        <begin position="293"/>
        <end position="440"/>
    </location>
</feature>
<keyword evidence="8 10" id="KW-1133">Transmembrane helix</keyword>
<evidence type="ECO:0000259" key="11">
    <source>
        <dbReference type="PROSITE" id="PS50929"/>
    </source>
</evidence>
<comment type="subcellular location">
    <subcellularLocation>
        <location evidence="1">Endomembrane system</location>
        <topology evidence="1">Multi-pass membrane protein</topology>
    </subcellularLocation>
</comment>
<dbReference type="GO" id="GO:0012505">
    <property type="term" value="C:endomembrane system"/>
    <property type="evidence" value="ECO:0007669"/>
    <property type="project" value="UniProtKB-SubCell"/>
</dbReference>
<protein>
    <recommendedName>
        <fullName evidence="11">ABC transmembrane type-1 domain-containing protein</fullName>
    </recommendedName>
</protein>
<dbReference type="AlphaFoldDB" id="A0A1B6DK44"/>